<dbReference type="HOGENOM" id="CLU_196067_0_0_6"/>
<reference evidence="2 3" key="1">
    <citation type="journal article" date="2011" name="J. Bacteriol.">
        <title>Complete genome sequence of seawater bacterium Glaciecola nitratireducens FR1064T.</title>
        <authorList>
            <person name="Bian F."/>
            <person name="Qin Q.L."/>
            <person name="Xie B.B."/>
            <person name="Shu Y.L."/>
            <person name="Zhang X.Y."/>
            <person name="Yu Y."/>
            <person name="Chen B."/>
            <person name="Chen X.L."/>
            <person name="Zhou B.C."/>
            <person name="Zhang Y.Z."/>
        </authorList>
    </citation>
    <scope>NUCLEOTIDE SEQUENCE [LARGE SCALE GENOMIC DNA]</scope>
    <source>
        <strain evidence="3">JCM 12485 / KCTC 12276 / FR1064</strain>
    </source>
</reference>
<dbReference type="AlphaFoldDB" id="G4QES1"/>
<keyword evidence="1" id="KW-0732">Signal</keyword>
<protein>
    <recommendedName>
        <fullName evidence="4">Orphan protein</fullName>
    </recommendedName>
</protein>
<feature type="signal peptide" evidence="1">
    <location>
        <begin position="1"/>
        <end position="18"/>
    </location>
</feature>
<keyword evidence="3" id="KW-1185">Reference proteome</keyword>
<dbReference type="EMBL" id="CP003060">
    <property type="protein sequence ID" value="AEP29610.1"/>
    <property type="molecule type" value="Genomic_DNA"/>
</dbReference>
<accession>G4QES1</accession>
<dbReference type="OrthoDB" id="6332716at2"/>
<dbReference type="Proteomes" id="UP000009282">
    <property type="component" value="Chromosome"/>
</dbReference>
<dbReference type="STRING" id="1085623.GNIT_1492"/>
<evidence type="ECO:0000313" key="2">
    <source>
        <dbReference type="EMBL" id="AEP29610.1"/>
    </source>
</evidence>
<evidence type="ECO:0000313" key="3">
    <source>
        <dbReference type="Proteomes" id="UP000009282"/>
    </source>
</evidence>
<gene>
    <name evidence="2" type="ordered locus">GNIT_1492</name>
</gene>
<dbReference type="KEGG" id="gni:GNIT_1492"/>
<proteinExistence type="predicted"/>
<dbReference type="eggNOG" id="ENOG5032XN8">
    <property type="taxonomic scope" value="Bacteria"/>
</dbReference>
<organism evidence="2 3">
    <name type="scientific">Glaciecola nitratireducens (strain JCM 12485 / KCTC 12276 / FR1064)</name>
    <dbReference type="NCBI Taxonomy" id="1085623"/>
    <lineage>
        <taxon>Bacteria</taxon>
        <taxon>Pseudomonadati</taxon>
        <taxon>Pseudomonadota</taxon>
        <taxon>Gammaproteobacteria</taxon>
        <taxon>Alteromonadales</taxon>
        <taxon>Alteromonadaceae</taxon>
        <taxon>Brumicola</taxon>
    </lineage>
</organism>
<feature type="chain" id="PRO_5003467469" description="Orphan protein" evidence="1">
    <location>
        <begin position="19"/>
        <end position="75"/>
    </location>
</feature>
<name>G4QES1_GLANF</name>
<dbReference type="RefSeq" id="WP_014108484.1">
    <property type="nucleotide sequence ID" value="NC_016041.1"/>
</dbReference>
<evidence type="ECO:0008006" key="4">
    <source>
        <dbReference type="Google" id="ProtNLM"/>
    </source>
</evidence>
<sequence>MKYTILVASLLFAMSTAAEDRPVADADLVQEYKTYCMEIAEDEGTGKLSMDEFLLSCINDELESEGYQPITSVPK</sequence>
<evidence type="ECO:0000256" key="1">
    <source>
        <dbReference type="SAM" id="SignalP"/>
    </source>
</evidence>